<protein>
    <recommendedName>
        <fullName evidence="5">Helicase ATP-binding domain-containing protein</fullName>
    </recommendedName>
</protein>
<dbReference type="GO" id="GO:0003677">
    <property type="term" value="F:DNA binding"/>
    <property type="evidence" value="ECO:0007669"/>
    <property type="project" value="InterPro"/>
</dbReference>
<evidence type="ECO:0000259" key="5">
    <source>
        <dbReference type="PROSITE" id="PS51192"/>
    </source>
</evidence>
<name>A0A6C0KIK6_9ZZZZ</name>
<dbReference type="CDD" id="cd17926">
    <property type="entry name" value="DEXHc_RE"/>
    <property type="match status" value="1"/>
</dbReference>
<feature type="domain" description="Helicase ATP-binding" evidence="5">
    <location>
        <begin position="120"/>
        <end position="253"/>
    </location>
</feature>
<dbReference type="InterPro" id="IPR027417">
    <property type="entry name" value="P-loop_NTPase"/>
</dbReference>
<dbReference type="InterPro" id="IPR050615">
    <property type="entry name" value="ATP-dep_DNA_Helicase"/>
</dbReference>
<keyword evidence="4" id="KW-0067">ATP-binding</keyword>
<dbReference type="GO" id="GO:0005524">
    <property type="term" value="F:ATP binding"/>
    <property type="evidence" value="ECO:0007669"/>
    <property type="project" value="UniProtKB-KW"/>
</dbReference>
<dbReference type="AlphaFoldDB" id="A0A6C0KIK6"/>
<keyword evidence="2" id="KW-0378">Hydrolase</keyword>
<dbReference type="PANTHER" id="PTHR11274:SF0">
    <property type="entry name" value="GENERAL TRANSCRIPTION AND DNA REPAIR FACTOR IIH HELICASE SUBUNIT XPB"/>
    <property type="match status" value="1"/>
</dbReference>
<dbReference type="EMBL" id="MN740876">
    <property type="protein sequence ID" value="QHU16134.1"/>
    <property type="molecule type" value="Genomic_DNA"/>
</dbReference>
<evidence type="ECO:0000256" key="3">
    <source>
        <dbReference type="ARBA" id="ARBA00022806"/>
    </source>
</evidence>
<dbReference type="CDD" id="cd18785">
    <property type="entry name" value="SF2_C"/>
    <property type="match status" value="1"/>
</dbReference>
<evidence type="ECO:0000256" key="2">
    <source>
        <dbReference type="ARBA" id="ARBA00022801"/>
    </source>
</evidence>
<keyword evidence="1" id="KW-0547">Nucleotide-binding</keyword>
<dbReference type="SMART" id="SM00487">
    <property type="entry name" value="DEXDc"/>
    <property type="match status" value="1"/>
</dbReference>
<evidence type="ECO:0000256" key="1">
    <source>
        <dbReference type="ARBA" id="ARBA00022741"/>
    </source>
</evidence>
<proteinExistence type="predicted"/>
<dbReference type="Gene3D" id="3.40.50.300">
    <property type="entry name" value="P-loop containing nucleotide triphosphate hydrolases"/>
    <property type="match status" value="2"/>
</dbReference>
<dbReference type="PANTHER" id="PTHR11274">
    <property type="entry name" value="RAD25/XP-B DNA REPAIR HELICASE"/>
    <property type="match status" value="1"/>
</dbReference>
<evidence type="ECO:0000313" key="6">
    <source>
        <dbReference type="EMBL" id="QHU16134.1"/>
    </source>
</evidence>
<dbReference type="InterPro" id="IPR014001">
    <property type="entry name" value="Helicase_ATP-bd"/>
</dbReference>
<dbReference type="GO" id="GO:0016787">
    <property type="term" value="F:hydrolase activity"/>
    <property type="evidence" value="ECO:0007669"/>
    <property type="project" value="UniProtKB-KW"/>
</dbReference>
<dbReference type="InterPro" id="IPR006935">
    <property type="entry name" value="Helicase/UvrB_N"/>
</dbReference>
<reference evidence="6" key="1">
    <citation type="journal article" date="2020" name="Nature">
        <title>Giant virus diversity and host interactions through global metagenomics.</title>
        <authorList>
            <person name="Schulz F."/>
            <person name="Roux S."/>
            <person name="Paez-Espino D."/>
            <person name="Jungbluth S."/>
            <person name="Walsh D.A."/>
            <person name="Denef V.J."/>
            <person name="McMahon K.D."/>
            <person name="Konstantinidis K.T."/>
            <person name="Eloe-Fadrosh E.A."/>
            <person name="Kyrpides N.C."/>
            <person name="Woyke T."/>
        </authorList>
    </citation>
    <scope>NUCLEOTIDE SEQUENCE</scope>
    <source>
        <strain evidence="6">GVMAG-S-3300011013-78</strain>
    </source>
</reference>
<dbReference type="SUPFAM" id="SSF52540">
    <property type="entry name" value="P-loop containing nucleoside triphosphate hydrolases"/>
    <property type="match status" value="2"/>
</dbReference>
<evidence type="ECO:0000256" key="4">
    <source>
        <dbReference type="ARBA" id="ARBA00022840"/>
    </source>
</evidence>
<organism evidence="6">
    <name type="scientific">viral metagenome</name>
    <dbReference type="NCBI Taxonomy" id="1070528"/>
    <lineage>
        <taxon>unclassified sequences</taxon>
        <taxon>metagenomes</taxon>
        <taxon>organismal metagenomes</taxon>
    </lineage>
</organism>
<keyword evidence="3" id="KW-0347">Helicase</keyword>
<dbReference type="Pfam" id="PF04851">
    <property type="entry name" value="ResIII"/>
    <property type="match status" value="1"/>
</dbReference>
<dbReference type="PROSITE" id="PS51192">
    <property type="entry name" value="HELICASE_ATP_BIND_1"/>
    <property type="match status" value="1"/>
</dbReference>
<accession>A0A6C0KIK6</accession>
<dbReference type="GO" id="GO:0004386">
    <property type="term" value="F:helicase activity"/>
    <property type="evidence" value="ECO:0007669"/>
    <property type="project" value="UniProtKB-KW"/>
</dbReference>
<sequence>MENSYLGKKGYSIHKNNLTQKQLTKIKKDLTVKAFIPKSSIGEAKPFPIYRESKNKLYVPRFYGINEFGIPKESKINSSKDIKLTFTSQLYPHQVPVVEQYLNHVNNHGCGCGLLDLYCGYGKTVVALNIISKLKKKTLIIVHKEFLLNQWVERITQFLPDANIGKIQGQTIDTENKDIVIGMLQSLSMKEYPSSLFDDFGFTIIDETHHISAEVFSNALFKVVTQYMLGLSATMNRKDGLTKVFKLFLGDIVVSKKRVNEHPVIVQGIEYNVNDEFFNETVYNFKGQTHYALMISKLCEFNPRREFILSILQNTLKQANKDDQTIQIMILAHNRNLLMYLYDAIEHRKIATVGYYLGGMKEKDLKASESKQVIVATYAMAEEALDIKTLTTLIMATPKTDVTQAVGRILRDKNNKHPLVMDIIDPHVIFRKQWMKRKKFYMKNNYKIIYSADYKNNIWETIWDDKKKNAKSKNKNSTHGDFKDDNSKFLNKICLIED</sequence>